<dbReference type="HOGENOM" id="CLU_106658_0_0_9"/>
<keyword evidence="3" id="KW-1185">Reference proteome</keyword>
<dbReference type="Proteomes" id="UP000000378">
    <property type="component" value="Chromosome"/>
</dbReference>
<dbReference type="InterPro" id="IPR028345">
    <property type="entry name" value="Antibiotic_NAT-like"/>
</dbReference>
<dbReference type="EMBL" id="CP002048">
    <property type="protein sequence ID" value="ADI01104.1"/>
    <property type="molecule type" value="Genomic_DNA"/>
</dbReference>
<evidence type="ECO:0000313" key="3">
    <source>
        <dbReference type="Proteomes" id="UP000000378"/>
    </source>
</evidence>
<dbReference type="STRING" id="643648.Slip_0320"/>
<accession>D7CJZ0</accession>
<reference evidence="3" key="1">
    <citation type="journal article" date="2010" name="Stand. Genomic Sci.">
        <title>Complete genome sequence of Syntrophothermus lipocalidus type strain (TGB-C1T).</title>
        <authorList>
            <consortium name="US DOE Joint Genome Institute (JGI-PGF)"/>
            <person name="Djao O."/>
            <person name="Zhang X."/>
            <person name="Lucas S."/>
            <person name="Lapidus A."/>
            <person name="Glavina Del Rio T."/>
            <person name="Nolan M."/>
            <person name="Tice H."/>
            <person name="Cheng J."/>
            <person name="Han C."/>
            <person name="Tapia R."/>
            <person name="Goodwin L."/>
            <person name="Pitluck S."/>
            <person name="Liolios K."/>
            <person name="Ivanova N."/>
            <person name="Mavromatis K."/>
            <person name="Mikhailova N."/>
            <person name="Ovchinnikova G."/>
            <person name="Pati A."/>
            <person name="Brambilla E."/>
            <person name="Chen A."/>
            <person name="Palaniappan K."/>
            <person name="Land M."/>
            <person name="Hauser L."/>
            <person name="Chang Y."/>
            <person name="Jeffries C."/>
            <person name="Rohde M."/>
            <person name="Sikorski J."/>
            <person name="Spring S."/>
            <person name="Goker M."/>
            <person name="Detter J."/>
            <person name="Woyke T."/>
            <person name="Bristow J."/>
            <person name="Eisen J."/>
            <person name="Markowitz V."/>
            <person name="Hugenholtz P."/>
            <person name="Kyrpides N."/>
            <person name="Klenk H."/>
        </authorList>
    </citation>
    <scope>NUCLEOTIDE SEQUENCE [LARGE SCALE GENOMIC DNA]</scope>
    <source>
        <strain evidence="3">DSM 12680 / TGB-C1</strain>
    </source>
</reference>
<dbReference type="NCBIfam" id="TIGR01440">
    <property type="entry name" value="TIGR01440 family protein"/>
    <property type="match status" value="1"/>
</dbReference>
<sequence length="185" mass="20321">MARKMVTPDSVFRDTRAVMQELLAAGPYIPGAILVVSCSISRVEGRREDTVGDPVLAHAVAKALWQHKPEDLQIAVQCCEHLNRALIVEKSLMLDKDLVEVNVLPIPEAGGTFAAISWGYFRDPVVVESISANLGIDIGLTMIGMHLRPVAKPINLTTEYVGKARVVAARTRPRLIGGERARYRR</sequence>
<comment type="similarity">
    <text evidence="1">Belongs to the UPF0340 family.</text>
</comment>
<evidence type="ECO:0000313" key="2">
    <source>
        <dbReference type="EMBL" id="ADI01104.1"/>
    </source>
</evidence>
<evidence type="ECO:0000256" key="1">
    <source>
        <dbReference type="HAMAP-Rule" id="MF_00800"/>
    </source>
</evidence>
<dbReference type="AlphaFoldDB" id="D7CJZ0"/>
<protein>
    <recommendedName>
        <fullName evidence="1">UPF0340 protein Slip_0320</fullName>
    </recommendedName>
</protein>
<dbReference type="Pfam" id="PF04260">
    <property type="entry name" value="DUF436"/>
    <property type="match status" value="1"/>
</dbReference>
<dbReference type="KEGG" id="slp:Slip_0320"/>
<dbReference type="eggNOG" id="COG4475">
    <property type="taxonomic scope" value="Bacteria"/>
</dbReference>
<dbReference type="HAMAP" id="MF_00800">
    <property type="entry name" value="UPF0340"/>
    <property type="match status" value="1"/>
</dbReference>
<gene>
    <name evidence="2" type="ordered locus">Slip_0320</name>
</gene>
<dbReference type="Gene3D" id="3.40.50.10360">
    <property type="entry name" value="Hypothetical protein TT1679"/>
    <property type="match status" value="1"/>
</dbReference>
<dbReference type="SUPFAM" id="SSF110710">
    <property type="entry name" value="TTHA0583/YokD-like"/>
    <property type="match status" value="1"/>
</dbReference>
<dbReference type="InterPro" id="IPR006340">
    <property type="entry name" value="DUF436"/>
</dbReference>
<organism evidence="2 3">
    <name type="scientific">Syntrophothermus lipocalidus (strain DSM 12680 / TGB-C1)</name>
    <dbReference type="NCBI Taxonomy" id="643648"/>
    <lineage>
        <taxon>Bacteria</taxon>
        <taxon>Bacillati</taxon>
        <taxon>Bacillota</taxon>
        <taxon>Clostridia</taxon>
        <taxon>Eubacteriales</taxon>
        <taxon>Syntrophomonadaceae</taxon>
        <taxon>Syntrophothermus</taxon>
    </lineage>
</organism>
<reference evidence="2 3" key="2">
    <citation type="journal article" date="2010" name="Stand. Genomic Sci.">
        <title>Complete genome sequence of Syntrophothermus lipocalidus type strain (TGB-C1).</title>
        <authorList>
            <person name="Djao O.D."/>
            <person name="Zhang X."/>
            <person name="Lucas S."/>
            <person name="Lapidus A."/>
            <person name="Del Rio T.G."/>
            <person name="Nolan M."/>
            <person name="Tice H."/>
            <person name="Cheng J.F."/>
            <person name="Han C."/>
            <person name="Tapia R."/>
            <person name="Goodwin L."/>
            <person name="Pitluck S."/>
            <person name="Liolios K."/>
            <person name="Ivanova N."/>
            <person name="Mavromatis K."/>
            <person name="Mikhailova N."/>
            <person name="Ovchinnikova G."/>
            <person name="Pati A."/>
            <person name="Brambilla E."/>
            <person name="Chen A."/>
            <person name="Palaniappan K."/>
            <person name="Land M."/>
            <person name="Hauser L."/>
            <person name="Chang Y.J."/>
            <person name="Jeffries C.D."/>
            <person name="Rohde M."/>
            <person name="Sikorski J."/>
            <person name="Spring S."/>
            <person name="Goker M."/>
            <person name="Detter J.C."/>
            <person name="Woyke T."/>
            <person name="Bristow J."/>
            <person name="Eisen J.A."/>
            <person name="Markowitz V."/>
            <person name="Hugenholtz P."/>
            <person name="Kyrpides N.C."/>
            <person name="Klenk H.P."/>
        </authorList>
    </citation>
    <scope>NUCLEOTIDE SEQUENCE [LARGE SCALE GENOMIC DNA]</scope>
    <source>
        <strain evidence="3">DSM 12680 / TGB-C1</strain>
    </source>
</reference>
<name>D7CJZ0_SYNLT</name>
<proteinExistence type="inferred from homology"/>
<dbReference type="RefSeq" id="WP_013174506.1">
    <property type="nucleotide sequence ID" value="NC_014220.1"/>
</dbReference>